<name>A0A917STS3_9ACTN</name>
<dbReference type="PROSITE" id="PS00061">
    <property type="entry name" value="ADH_SHORT"/>
    <property type="match status" value="1"/>
</dbReference>
<reference evidence="5" key="1">
    <citation type="journal article" date="2014" name="Int. J. Syst. Evol. Microbiol.">
        <title>Complete genome sequence of Corynebacterium casei LMG S-19264T (=DSM 44701T), isolated from a smear-ripened cheese.</title>
        <authorList>
            <consortium name="US DOE Joint Genome Institute (JGI-PGF)"/>
            <person name="Walter F."/>
            <person name="Albersmeier A."/>
            <person name="Kalinowski J."/>
            <person name="Ruckert C."/>
        </authorList>
    </citation>
    <scope>NUCLEOTIDE SEQUENCE</scope>
    <source>
        <strain evidence="5">CGMCC 4.7308</strain>
    </source>
</reference>
<dbReference type="RefSeq" id="WP_188941189.1">
    <property type="nucleotide sequence ID" value="NZ_BMNA01000003.1"/>
</dbReference>
<dbReference type="EMBL" id="BMNA01000003">
    <property type="protein sequence ID" value="GGL98649.1"/>
    <property type="molecule type" value="Genomic_DNA"/>
</dbReference>
<dbReference type="InterPro" id="IPR020904">
    <property type="entry name" value="Sc_DH/Rdtase_CS"/>
</dbReference>
<dbReference type="Pfam" id="PF01370">
    <property type="entry name" value="Epimerase"/>
    <property type="match status" value="1"/>
</dbReference>
<evidence type="ECO:0000256" key="1">
    <source>
        <dbReference type="ARBA" id="ARBA00007637"/>
    </source>
</evidence>
<evidence type="ECO:0000256" key="3">
    <source>
        <dbReference type="ARBA" id="ARBA00023027"/>
    </source>
</evidence>
<dbReference type="GO" id="GO:0016491">
    <property type="term" value="F:oxidoreductase activity"/>
    <property type="evidence" value="ECO:0007669"/>
    <property type="project" value="UniProtKB-KW"/>
</dbReference>
<dbReference type="InterPro" id="IPR036291">
    <property type="entry name" value="NAD(P)-bd_dom_sf"/>
</dbReference>
<reference evidence="5" key="2">
    <citation type="submission" date="2020-09" db="EMBL/GenBank/DDBJ databases">
        <authorList>
            <person name="Sun Q."/>
            <person name="Zhou Y."/>
        </authorList>
    </citation>
    <scope>NUCLEOTIDE SEQUENCE</scope>
    <source>
        <strain evidence="5">CGMCC 4.7308</strain>
    </source>
</reference>
<evidence type="ECO:0000313" key="6">
    <source>
        <dbReference type="Proteomes" id="UP000655208"/>
    </source>
</evidence>
<dbReference type="Gene3D" id="3.40.50.720">
    <property type="entry name" value="NAD(P)-binding Rossmann-like Domain"/>
    <property type="match status" value="1"/>
</dbReference>
<dbReference type="Proteomes" id="UP000655208">
    <property type="component" value="Unassembled WGS sequence"/>
</dbReference>
<gene>
    <name evidence="5" type="ORF">GCM10011594_18150</name>
</gene>
<evidence type="ECO:0000256" key="2">
    <source>
        <dbReference type="ARBA" id="ARBA00023002"/>
    </source>
</evidence>
<dbReference type="InterPro" id="IPR001509">
    <property type="entry name" value="Epimerase_deHydtase"/>
</dbReference>
<organism evidence="5 6">
    <name type="scientific">Nakamurella endophytica</name>
    <dbReference type="NCBI Taxonomy" id="1748367"/>
    <lineage>
        <taxon>Bacteria</taxon>
        <taxon>Bacillati</taxon>
        <taxon>Actinomycetota</taxon>
        <taxon>Actinomycetes</taxon>
        <taxon>Nakamurellales</taxon>
        <taxon>Nakamurellaceae</taxon>
        <taxon>Nakamurella</taxon>
    </lineage>
</organism>
<proteinExistence type="inferred from homology"/>
<comment type="similarity">
    <text evidence="1">Belongs to the NAD(P)-dependent epimerase/dehydratase family.</text>
</comment>
<evidence type="ECO:0000259" key="4">
    <source>
        <dbReference type="Pfam" id="PF01370"/>
    </source>
</evidence>
<keyword evidence="3" id="KW-0520">NAD</keyword>
<dbReference type="SUPFAM" id="SSF51735">
    <property type="entry name" value="NAD(P)-binding Rossmann-fold domains"/>
    <property type="match status" value="1"/>
</dbReference>
<keyword evidence="6" id="KW-1185">Reference proteome</keyword>
<dbReference type="CDD" id="cd08946">
    <property type="entry name" value="SDR_e"/>
    <property type="match status" value="1"/>
</dbReference>
<comment type="caution">
    <text evidence="5">The sequence shown here is derived from an EMBL/GenBank/DDBJ whole genome shotgun (WGS) entry which is preliminary data.</text>
</comment>
<dbReference type="PANTHER" id="PTHR43103">
    <property type="entry name" value="NUCLEOSIDE-DIPHOSPHATE-SUGAR EPIMERASE"/>
    <property type="match status" value="1"/>
</dbReference>
<dbReference type="AlphaFoldDB" id="A0A917STS3"/>
<keyword evidence="2" id="KW-0560">Oxidoreductase</keyword>
<accession>A0A917STS3</accession>
<evidence type="ECO:0000313" key="5">
    <source>
        <dbReference type="EMBL" id="GGL98649.1"/>
    </source>
</evidence>
<dbReference type="PANTHER" id="PTHR43103:SF5">
    <property type="entry name" value="4-EPIMERASE, PUTATIVE (AFU_ORTHOLOGUE AFUA_7G00360)-RELATED"/>
    <property type="match status" value="1"/>
</dbReference>
<protein>
    <submittedName>
        <fullName evidence="5">NAD-dependent dehydratase</fullName>
    </submittedName>
</protein>
<sequence length="271" mass="28945">MTVDAAPEDTAGGHVVAVTGAAGLVGGMLRPRLSRPGRTLRLIDLRTPAEPLTAGEEFVRASVTDPDAMAAAMAGVDTVVHLGGLSGEDRWDRIIDVNVRGTNTLFEAARTAGVRRIVYASSNHAVGYHRQEPSTVLPDHLVPRPDSFYGASKAFGEALGSLYHDRYGLHVVCVRIGSCFDRPRNARMLETWLSPDDAGRLFEAALSAEGFHVVWGVSDNAERQWSLDAARALGYRPADDASRVAGPDVARDVAHPVSVYVGGDDMPTYAG</sequence>
<feature type="domain" description="NAD-dependent epimerase/dehydratase" evidence="4">
    <location>
        <begin position="16"/>
        <end position="180"/>
    </location>
</feature>